<keyword evidence="3" id="KW-1185">Reference proteome</keyword>
<dbReference type="PANTHER" id="PTHR10476">
    <property type="entry name" value="CHARGED MULTIVESICULAR BODY PROTEIN"/>
    <property type="match status" value="1"/>
</dbReference>
<dbReference type="Pfam" id="PF03357">
    <property type="entry name" value="Snf7"/>
    <property type="match status" value="1"/>
</dbReference>
<name>A0ABQ9XKI8_9EUKA</name>
<dbReference type="Gene3D" id="6.10.140.1230">
    <property type="match status" value="1"/>
</dbReference>
<evidence type="ECO:0000256" key="1">
    <source>
        <dbReference type="SAM" id="Coils"/>
    </source>
</evidence>
<dbReference type="Proteomes" id="UP001281761">
    <property type="component" value="Unassembled WGS sequence"/>
</dbReference>
<comment type="caution">
    <text evidence="2">The sequence shown here is derived from an EMBL/GenBank/DDBJ whole genome shotgun (WGS) entry which is preliminary data.</text>
</comment>
<dbReference type="EMBL" id="JARBJD010000114">
    <property type="protein sequence ID" value="KAK2951720.1"/>
    <property type="molecule type" value="Genomic_DNA"/>
</dbReference>
<accession>A0ABQ9XKI8</accession>
<evidence type="ECO:0000313" key="3">
    <source>
        <dbReference type="Proteomes" id="UP001281761"/>
    </source>
</evidence>
<protein>
    <submittedName>
        <fullName evidence="2">Charged multivesicular body protein 2a</fullName>
    </submittedName>
</protein>
<feature type="coiled-coil region" evidence="1">
    <location>
        <begin position="12"/>
        <end position="46"/>
    </location>
</feature>
<keyword evidence="1" id="KW-0175">Coiled coil</keyword>
<gene>
    <name evidence="2" type="ORF">BLNAU_13332</name>
</gene>
<dbReference type="InterPro" id="IPR005024">
    <property type="entry name" value="Snf7_fam"/>
</dbReference>
<organism evidence="2 3">
    <name type="scientific">Blattamonas nauphoetae</name>
    <dbReference type="NCBI Taxonomy" id="2049346"/>
    <lineage>
        <taxon>Eukaryota</taxon>
        <taxon>Metamonada</taxon>
        <taxon>Preaxostyla</taxon>
        <taxon>Oxymonadida</taxon>
        <taxon>Blattamonas</taxon>
    </lineage>
</organism>
<evidence type="ECO:0000313" key="2">
    <source>
        <dbReference type="EMBL" id="KAK2951720.1"/>
    </source>
</evidence>
<reference evidence="2 3" key="1">
    <citation type="journal article" date="2022" name="bioRxiv">
        <title>Genomics of Preaxostyla Flagellates Illuminates Evolutionary Transitions and the Path Towards Mitochondrial Loss.</title>
        <authorList>
            <person name="Novak L.V.F."/>
            <person name="Treitli S.C."/>
            <person name="Pyrih J."/>
            <person name="Halakuc P."/>
            <person name="Pipaliya S.V."/>
            <person name="Vacek V."/>
            <person name="Brzon O."/>
            <person name="Soukal P."/>
            <person name="Eme L."/>
            <person name="Dacks J.B."/>
            <person name="Karnkowska A."/>
            <person name="Elias M."/>
            <person name="Hampl V."/>
        </authorList>
    </citation>
    <scope>NUCLEOTIDE SEQUENCE [LARGE SCALE GENOMIC DNA]</scope>
    <source>
        <strain evidence="2">NAU3</strain>
        <tissue evidence="2">Gut</tissue>
    </source>
</reference>
<proteinExistence type="predicted"/>
<sequence length="200" mass="22901">MPSLQDKIRANKRTITKATREINREIQRLQTEERKHAANLKKAAKDNQQGPAKLFAKQIIRGRAQIQRLHQMRANLSSIELQIQIVSSQQALVGCMKSMNRIMGTMSRQIKIPQMQKIMMDFQRQNDIMEQKQEIMDDAMDDAFGAADEDEEADVLVNQILDEFSIQMPGVNKGEIGDQQIALPAEDDIQARITNIRRDD</sequence>